<gene>
    <name evidence="3" type="ORF">GCM10007935_10830</name>
</gene>
<keyword evidence="2" id="KW-0812">Transmembrane</keyword>
<feature type="compositionally biased region" description="Low complexity" evidence="1">
    <location>
        <begin position="214"/>
        <end position="264"/>
    </location>
</feature>
<evidence type="ECO:0000256" key="2">
    <source>
        <dbReference type="SAM" id="Phobius"/>
    </source>
</evidence>
<accession>A0ABQ6BZU2</accession>
<sequence length="422" mass="42820">MSCQCFLDYIEKDGACQPPPQCRVGYVYSELMGVCIPVDYGPGDPQDPNCPTGQVKVGNECVVPYDPPTQCPSGQTLTNGVCKCPEGQVLKDGQCKPPECPAPLGSTVAGEGQYQGGAGYTGGLLCFNSCKVYPSFSGKDPTSGKWFASGPLISTGVSCVGSPSGGPGSPPTSNNSPPDDPPLKDDVPRTCKTGLCPGTVNGQHVCLKCSESKTNTSNNSNNTTTTKDGEGNTTGSETGSSNSTSSTTCKDGKCTTTTETTTSSGNGGGSTTKTETKEESKDDFCKQNPTSAHCVDSSFGGDCSGSFQCTGDAVQCATARAANEQLCALKVDPANSVLGVGQAALGGGNGTDHPRSNAEFKDVGVLDQTNPFGGGCPSDIGIPVLGKTIVIPLSQLCTALSAMGAIAVAFSLLAAAFIVVKV</sequence>
<evidence type="ECO:0000313" key="4">
    <source>
        <dbReference type="Proteomes" id="UP001156903"/>
    </source>
</evidence>
<feature type="region of interest" description="Disordered" evidence="1">
    <location>
        <begin position="213"/>
        <end position="282"/>
    </location>
</feature>
<protein>
    <submittedName>
        <fullName evidence="3">Uncharacterized protein</fullName>
    </submittedName>
</protein>
<dbReference type="Proteomes" id="UP001156903">
    <property type="component" value="Unassembled WGS sequence"/>
</dbReference>
<dbReference type="NCBIfam" id="NF041109">
    <property type="entry name" value="VF_TspB_C_term"/>
    <property type="match status" value="1"/>
</dbReference>
<evidence type="ECO:0000256" key="1">
    <source>
        <dbReference type="SAM" id="MobiDB-lite"/>
    </source>
</evidence>
<organism evidence="3 4">
    <name type="scientific">Hydrogenophaga electricum</name>
    <dbReference type="NCBI Taxonomy" id="1230953"/>
    <lineage>
        <taxon>Bacteria</taxon>
        <taxon>Pseudomonadati</taxon>
        <taxon>Pseudomonadota</taxon>
        <taxon>Betaproteobacteria</taxon>
        <taxon>Burkholderiales</taxon>
        <taxon>Comamonadaceae</taxon>
        <taxon>Hydrogenophaga</taxon>
    </lineage>
</organism>
<reference evidence="4" key="1">
    <citation type="journal article" date="2019" name="Int. J. Syst. Evol. Microbiol.">
        <title>The Global Catalogue of Microorganisms (GCM) 10K type strain sequencing project: providing services to taxonomists for standard genome sequencing and annotation.</title>
        <authorList>
            <consortium name="The Broad Institute Genomics Platform"/>
            <consortium name="The Broad Institute Genome Sequencing Center for Infectious Disease"/>
            <person name="Wu L."/>
            <person name="Ma J."/>
        </authorList>
    </citation>
    <scope>NUCLEOTIDE SEQUENCE [LARGE SCALE GENOMIC DNA]</scope>
    <source>
        <strain evidence="4">NBRC 109341</strain>
    </source>
</reference>
<comment type="caution">
    <text evidence="3">The sequence shown here is derived from an EMBL/GenBank/DDBJ whole genome shotgun (WGS) entry which is preliminary data.</text>
</comment>
<name>A0ABQ6BZU2_9BURK</name>
<keyword evidence="2" id="KW-0472">Membrane</keyword>
<keyword evidence="2" id="KW-1133">Transmembrane helix</keyword>
<proteinExistence type="predicted"/>
<keyword evidence="4" id="KW-1185">Reference proteome</keyword>
<evidence type="ECO:0000313" key="3">
    <source>
        <dbReference type="EMBL" id="GLS13653.1"/>
    </source>
</evidence>
<feature type="region of interest" description="Disordered" evidence="1">
    <location>
        <begin position="158"/>
        <end position="188"/>
    </location>
</feature>
<dbReference type="EMBL" id="BSPB01000005">
    <property type="protein sequence ID" value="GLS13653.1"/>
    <property type="molecule type" value="Genomic_DNA"/>
</dbReference>
<feature type="transmembrane region" description="Helical" evidence="2">
    <location>
        <begin position="399"/>
        <end position="420"/>
    </location>
</feature>